<evidence type="ECO:0000256" key="11">
    <source>
        <dbReference type="ARBA" id="ARBA00023277"/>
    </source>
</evidence>
<evidence type="ECO:0000256" key="5">
    <source>
        <dbReference type="ARBA" id="ARBA00022729"/>
    </source>
</evidence>
<protein>
    <recommendedName>
        <fullName evidence="15">lytic cellulose monooxygenase (C4-dehydrogenating)</fullName>
        <ecNumber evidence="15">1.14.99.56</ecNumber>
    </recommendedName>
</protein>
<reference evidence="17" key="1">
    <citation type="submission" date="2022-07" db="EMBL/GenBank/DDBJ databases">
        <title>Phylogenomic reconstructions and comparative analyses of Kickxellomycotina fungi.</title>
        <authorList>
            <person name="Reynolds N.K."/>
            <person name="Stajich J.E."/>
            <person name="Barry K."/>
            <person name="Grigoriev I.V."/>
            <person name="Crous P."/>
            <person name="Smith M.E."/>
        </authorList>
    </citation>
    <scope>NUCLEOTIDE SEQUENCE</scope>
    <source>
        <strain evidence="17">NRRL 1566</strain>
    </source>
</reference>
<evidence type="ECO:0000256" key="7">
    <source>
        <dbReference type="ARBA" id="ARBA00023002"/>
    </source>
</evidence>
<dbReference type="GO" id="GO:0004497">
    <property type="term" value="F:monooxygenase activity"/>
    <property type="evidence" value="ECO:0007669"/>
    <property type="project" value="UniProtKB-KW"/>
</dbReference>
<dbReference type="InterPro" id="IPR049892">
    <property type="entry name" value="AA9"/>
</dbReference>
<proteinExistence type="inferred from homology"/>
<evidence type="ECO:0000256" key="1">
    <source>
        <dbReference type="ARBA" id="ARBA00001973"/>
    </source>
</evidence>
<evidence type="ECO:0000259" key="16">
    <source>
        <dbReference type="Pfam" id="PF03443"/>
    </source>
</evidence>
<evidence type="ECO:0000256" key="13">
    <source>
        <dbReference type="ARBA" id="ARBA00044502"/>
    </source>
</evidence>
<comment type="caution">
    <text evidence="17">The sequence shown here is derived from an EMBL/GenBank/DDBJ whole genome shotgun (WGS) entry which is preliminary data.</text>
</comment>
<evidence type="ECO:0000256" key="14">
    <source>
        <dbReference type="ARBA" id="ARBA00045077"/>
    </source>
</evidence>
<dbReference type="EC" id="1.14.99.56" evidence="15"/>
<evidence type="ECO:0000313" key="18">
    <source>
        <dbReference type="Proteomes" id="UP001139887"/>
    </source>
</evidence>
<dbReference type="GO" id="GO:0030245">
    <property type="term" value="P:cellulose catabolic process"/>
    <property type="evidence" value="ECO:0007669"/>
    <property type="project" value="UniProtKB-KW"/>
</dbReference>
<evidence type="ECO:0000256" key="2">
    <source>
        <dbReference type="ARBA" id="ARBA00004613"/>
    </source>
</evidence>
<keyword evidence="4" id="KW-0479">Metal-binding</keyword>
<evidence type="ECO:0000256" key="9">
    <source>
        <dbReference type="ARBA" id="ARBA00023033"/>
    </source>
</evidence>
<keyword evidence="11" id="KW-0119">Carbohydrate metabolism</keyword>
<comment type="cofactor">
    <cofactor evidence="1">
        <name>Cu(2+)</name>
        <dbReference type="ChEBI" id="CHEBI:29036"/>
    </cofactor>
</comment>
<keyword evidence="6" id="KW-0136">Cellulose degradation</keyword>
<evidence type="ECO:0000256" key="8">
    <source>
        <dbReference type="ARBA" id="ARBA00023008"/>
    </source>
</evidence>
<dbReference type="EMBL" id="JANBUW010000055">
    <property type="protein sequence ID" value="KAJ2849861.1"/>
    <property type="molecule type" value="Genomic_DNA"/>
</dbReference>
<evidence type="ECO:0000313" key="17">
    <source>
        <dbReference type="EMBL" id="KAJ2849861.1"/>
    </source>
</evidence>
<comment type="subcellular location">
    <subcellularLocation>
        <location evidence="2">Secreted</location>
    </subcellularLocation>
</comment>
<comment type="similarity">
    <text evidence="13">Belongs to the polysaccharide monooxygenase AA9 family.</text>
</comment>
<accession>A0A9W8LZZ8</accession>
<keyword evidence="9" id="KW-0503">Monooxygenase</keyword>
<dbReference type="PANTHER" id="PTHR33353:SF10">
    <property type="entry name" value="ENDO-BETA-1,4-GLUCANASE D"/>
    <property type="match status" value="1"/>
</dbReference>
<evidence type="ECO:0000256" key="4">
    <source>
        <dbReference type="ARBA" id="ARBA00022723"/>
    </source>
</evidence>
<dbReference type="PANTHER" id="PTHR33353">
    <property type="entry name" value="PUTATIVE (AFU_ORTHOLOGUE AFUA_1G12560)-RELATED"/>
    <property type="match status" value="1"/>
</dbReference>
<dbReference type="AlphaFoldDB" id="A0A9W8LZZ8"/>
<dbReference type="GO" id="GO:0046872">
    <property type="term" value="F:metal ion binding"/>
    <property type="evidence" value="ECO:0007669"/>
    <property type="project" value="UniProtKB-KW"/>
</dbReference>
<keyword evidence="3" id="KW-0964">Secreted</keyword>
<keyword evidence="5" id="KW-0732">Signal</keyword>
<dbReference type="InterPro" id="IPR005103">
    <property type="entry name" value="AA9_LPMO"/>
</dbReference>
<dbReference type="Proteomes" id="UP001139887">
    <property type="component" value="Unassembled WGS sequence"/>
</dbReference>
<comment type="catalytic activity">
    <reaction evidence="14">
        <text>[(1-&gt;4)-beta-D-glucosyl]n+m + reduced acceptor + O2 = 4-dehydro-beta-D-glucosyl-[(1-&gt;4)-beta-D-glucosyl]n-1 + [(1-&gt;4)-beta-D-glucosyl]m + acceptor + H2O.</text>
        <dbReference type="EC" id="1.14.99.56"/>
    </reaction>
</comment>
<dbReference type="Gene3D" id="2.70.50.70">
    <property type="match status" value="1"/>
</dbReference>
<gene>
    <name evidence="17" type="ORF">IWW36_002335</name>
</gene>
<evidence type="ECO:0000256" key="3">
    <source>
        <dbReference type="ARBA" id="ARBA00022525"/>
    </source>
</evidence>
<keyword evidence="8" id="KW-0186">Copper</keyword>
<evidence type="ECO:0000256" key="6">
    <source>
        <dbReference type="ARBA" id="ARBA00023001"/>
    </source>
</evidence>
<organism evidence="17 18">
    <name type="scientific">Coemansia brasiliensis</name>
    <dbReference type="NCBI Taxonomy" id="2650707"/>
    <lineage>
        <taxon>Eukaryota</taxon>
        <taxon>Fungi</taxon>
        <taxon>Fungi incertae sedis</taxon>
        <taxon>Zoopagomycota</taxon>
        <taxon>Kickxellomycotina</taxon>
        <taxon>Kickxellomycetes</taxon>
        <taxon>Kickxellales</taxon>
        <taxon>Kickxellaceae</taxon>
        <taxon>Coemansia</taxon>
    </lineage>
</organism>
<evidence type="ECO:0000256" key="15">
    <source>
        <dbReference type="ARBA" id="ARBA00047174"/>
    </source>
</evidence>
<name>A0A9W8LZZ8_9FUNG</name>
<keyword evidence="12" id="KW-0624">Polysaccharide degradation</keyword>
<dbReference type="OrthoDB" id="4849160at2759"/>
<evidence type="ECO:0000256" key="12">
    <source>
        <dbReference type="ARBA" id="ARBA00023326"/>
    </source>
</evidence>
<keyword evidence="18" id="KW-1185">Reference proteome</keyword>
<evidence type="ECO:0000256" key="10">
    <source>
        <dbReference type="ARBA" id="ARBA00023157"/>
    </source>
</evidence>
<dbReference type="Pfam" id="PF03443">
    <property type="entry name" value="AA9"/>
    <property type="match status" value="1"/>
</dbReference>
<dbReference type="GO" id="GO:0005576">
    <property type="term" value="C:extracellular region"/>
    <property type="evidence" value="ECO:0007669"/>
    <property type="project" value="UniProtKB-SubCell"/>
</dbReference>
<keyword evidence="10" id="KW-1015">Disulfide bond</keyword>
<keyword evidence="7" id="KW-0560">Oxidoreductase</keyword>
<sequence>MHFHESGSTDRAISDSHKDSCLANMAKAESNGDSKVRFKPYEDEYGASSDTCCADTLTKNAGALKATIPAGVPSSSYLLRGGAIALHGANCAYIEDKDAGAGLFPSCTMISVIGTGAASLRKYAIPGIYDKNDPGISFNLWDGETNYVIPGPEIYTPGTLLQ</sequence>
<feature type="domain" description="Auxiliary Activity family 9 catalytic" evidence="16">
    <location>
        <begin position="13"/>
        <end position="144"/>
    </location>
</feature>